<dbReference type="Proteomes" id="UP000517892">
    <property type="component" value="Unassembled WGS sequence"/>
</dbReference>
<sequence>LLNLFFYFRKFVARLPDKGKKISDFAEKLMRAILQEEELARTAELLSAVRLDFQVKQEENSTSKQQVTLKEDTLNCEDSSILNENSTIKEVCGISSRGEEAGYFEQDATTTGLENQRTWRKNDNAKTVAKDQNLFCDVISKSPTSSHLENDQQVSWSSTEDGTGSTAAVDTSKDTLVD</sequence>
<comment type="caution">
    <text evidence="2">The sequence shown here is derived from an EMBL/GenBank/DDBJ whole genome shotgun (WGS) entry which is preliminary data.</text>
</comment>
<gene>
    <name evidence="2" type="primary">Polr2m_1</name>
    <name evidence="2" type="ORF">CENUNI_R15186</name>
</gene>
<feature type="region of interest" description="Disordered" evidence="1">
    <location>
        <begin position="141"/>
        <end position="178"/>
    </location>
</feature>
<dbReference type="AlphaFoldDB" id="A0A7K4ZCM0"/>
<evidence type="ECO:0000256" key="1">
    <source>
        <dbReference type="SAM" id="MobiDB-lite"/>
    </source>
</evidence>
<dbReference type="GO" id="GO:0005634">
    <property type="term" value="C:nucleus"/>
    <property type="evidence" value="ECO:0007669"/>
    <property type="project" value="InterPro"/>
</dbReference>
<dbReference type="GO" id="GO:0003711">
    <property type="term" value="F:transcription elongation factor activity"/>
    <property type="evidence" value="ECO:0007669"/>
    <property type="project" value="InterPro"/>
</dbReference>
<name>A0A7K4ZCM0_9AVES</name>
<evidence type="ECO:0000313" key="2">
    <source>
        <dbReference type="EMBL" id="NWR69123.1"/>
    </source>
</evidence>
<feature type="non-terminal residue" evidence="2">
    <location>
        <position position="1"/>
    </location>
</feature>
<dbReference type="OrthoDB" id="2408655at2759"/>
<dbReference type="EMBL" id="VYZI01000012">
    <property type="protein sequence ID" value="NWR69123.1"/>
    <property type="molecule type" value="Genomic_DNA"/>
</dbReference>
<dbReference type="Pfam" id="PF15328">
    <property type="entry name" value="GCOM2"/>
    <property type="match status" value="1"/>
</dbReference>
<accession>A0A7K4ZCM0</accession>
<dbReference type="InterPro" id="IPR026213">
    <property type="entry name" value="GRINL1"/>
</dbReference>
<organism evidence="2 3">
    <name type="scientific">Centropus unirufus</name>
    <dbReference type="NCBI Taxonomy" id="1118519"/>
    <lineage>
        <taxon>Eukaryota</taxon>
        <taxon>Metazoa</taxon>
        <taxon>Chordata</taxon>
        <taxon>Craniata</taxon>
        <taxon>Vertebrata</taxon>
        <taxon>Euteleostomi</taxon>
        <taxon>Archelosauria</taxon>
        <taxon>Archosauria</taxon>
        <taxon>Dinosauria</taxon>
        <taxon>Saurischia</taxon>
        <taxon>Theropoda</taxon>
        <taxon>Coelurosauria</taxon>
        <taxon>Aves</taxon>
        <taxon>Neognathae</taxon>
        <taxon>Neoaves</taxon>
        <taxon>Otidimorphae</taxon>
        <taxon>Cuculiformes</taxon>
        <taxon>Centropidae</taxon>
        <taxon>Centropus</taxon>
    </lineage>
</organism>
<proteinExistence type="predicted"/>
<dbReference type="GO" id="GO:0006368">
    <property type="term" value="P:transcription elongation by RNA polymerase II"/>
    <property type="evidence" value="ECO:0007669"/>
    <property type="project" value="InterPro"/>
</dbReference>
<reference evidence="2 3" key="1">
    <citation type="submission" date="2019-09" db="EMBL/GenBank/DDBJ databases">
        <title>Bird 10,000 Genomes (B10K) Project - Family phase.</title>
        <authorList>
            <person name="Zhang G."/>
        </authorList>
    </citation>
    <scope>NUCLEOTIDE SEQUENCE [LARGE SCALE GENOMIC DNA]</scope>
    <source>
        <strain evidence="2">B10K-DU-017-25</strain>
        <tissue evidence="2">Mixed tissue sample</tissue>
    </source>
</reference>
<evidence type="ECO:0000313" key="3">
    <source>
        <dbReference type="Proteomes" id="UP000517892"/>
    </source>
</evidence>
<keyword evidence="3" id="KW-1185">Reference proteome</keyword>
<protein>
    <submittedName>
        <fullName evidence="2">GRL1A polymerase</fullName>
    </submittedName>
</protein>
<feature type="compositionally biased region" description="Polar residues" evidence="1">
    <location>
        <begin position="141"/>
        <end position="169"/>
    </location>
</feature>
<feature type="non-terminal residue" evidence="2">
    <location>
        <position position="178"/>
    </location>
</feature>